<keyword evidence="2 6" id="KW-0472">Membrane</keyword>
<protein>
    <submittedName>
        <fullName evidence="7">Peroxisomal membrane protein PMP27</fullName>
    </submittedName>
</protein>
<dbReference type="GO" id="GO:0005778">
    <property type="term" value="C:peroxisomal membrane"/>
    <property type="evidence" value="ECO:0007669"/>
    <property type="project" value="UniProtKB-SubCell"/>
</dbReference>
<dbReference type="PANTHER" id="PTHR12652">
    <property type="entry name" value="PEROXISOMAL BIOGENESIS FACTOR 11"/>
    <property type="match status" value="1"/>
</dbReference>
<evidence type="ECO:0000256" key="2">
    <source>
        <dbReference type="ARBA" id="ARBA00023136"/>
    </source>
</evidence>
<evidence type="ECO:0000256" key="5">
    <source>
        <dbReference type="SAM" id="MobiDB-lite"/>
    </source>
</evidence>
<evidence type="ECO:0000256" key="6">
    <source>
        <dbReference type="SAM" id="Phobius"/>
    </source>
</evidence>
<dbReference type="InterPro" id="IPR008733">
    <property type="entry name" value="PEX11"/>
</dbReference>
<dbReference type="PANTHER" id="PTHR12652:SF50">
    <property type="entry name" value="PEROXIN 11"/>
    <property type="match status" value="1"/>
</dbReference>
<keyword evidence="1" id="KW-0962">Peroxisome biogenesis</keyword>
<comment type="caution">
    <text evidence="7">The sequence shown here is derived from an EMBL/GenBank/DDBJ whole genome shotgun (WGS) entry which is preliminary data.</text>
</comment>
<proteinExistence type="predicted"/>
<comment type="subcellular location">
    <subcellularLocation>
        <location evidence="4">Peroxisome membrane</location>
    </subcellularLocation>
</comment>
<dbReference type="EMBL" id="JAVHNQ010000001">
    <property type="protein sequence ID" value="KAK6359659.1"/>
    <property type="molecule type" value="Genomic_DNA"/>
</dbReference>
<evidence type="ECO:0000256" key="3">
    <source>
        <dbReference type="ARBA" id="ARBA00023140"/>
    </source>
</evidence>
<evidence type="ECO:0000256" key="4">
    <source>
        <dbReference type="ARBA" id="ARBA00046271"/>
    </source>
</evidence>
<evidence type="ECO:0000313" key="8">
    <source>
        <dbReference type="Proteomes" id="UP001375240"/>
    </source>
</evidence>
<evidence type="ECO:0000256" key="1">
    <source>
        <dbReference type="ARBA" id="ARBA00022593"/>
    </source>
</evidence>
<dbReference type="GO" id="GO:0016559">
    <property type="term" value="P:peroxisome fission"/>
    <property type="evidence" value="ECO:0007669"/>
    <property type="project" value="InterPro"/>
</dbReference>
<keyword evidence="6" id="KW-1133">Transmembrane helix</keyword>
<gene>
    <name evidence="7" type="primary">PEX11_1</name>
    <name evidence="7" type="ORF">TWF696_000803</name>
</gene>
<dbReference type="AlphaFoldDB" id="A0AAV9VEQ9"/>
<dbReference type="Pfam" id="PF05648">
    <property type="entry name" value="PEX11"/>
    <property type="match status" value="1"/>
</dbReference>
<feature type="transmembrane region" description="Helical" evidence="6">
    <location>
        <begin position="209"/>
        <end position="230"/>
    </location>
</feature>
<reference evidence="7 8" key="1">
    <citation type="submission" date="2019-10" db="EMBL/GenBank/DDBJ databases">
        <authorList>
            <person name="Palmer J.M."/>
        </authorList>
    </citation>
    <scope>NUCLEOTIDE SEQUENCE [LARGE SCALE GENOMIC DNA]</scope>
    <source>
        <strain evidence="7 8">TWF696</strain>
    </source>
</reference>
<keyword evidence="6" id="KW-0812">Transmembrane</keyword>
<keyword evidence="3" id="KW-0576">Peroxisome</keyword>
<dbReference type="Proteomes" id="UP001375240">
    <property type="component" value="Unassembled WGS sequence"/>
</dbReference>
<organism evidence="7 8">
    <name type="scientific">Orbilia brochopaga</name>
    <dbReference type="NCBI Taxonomy" id="3140254"/>
    <lineage>
        <taxon>Eukaryota</taxon>
        <taxon>Fungi</taxon>
        <taxon>Dikarya</taxon>
        <taxon>Ascomycota</taxon>
        <taxon>Pezizomycotina</taxon>
        <taxon>Orbiliomycetes</taxon>
        <taxon>Orbiliales</taxon>
        <taxon>Orbiliaceae</taxon>
        <taxon>Orbilia</taxon>
    </lineage>
</organism>
<feature type="region of interest" description="Disordered" evidence="5">
    <location>
        <begin position="1"/>
        <end position="20"/>
    </location>
</feature>
<accession>A0AAV9VEQ9</accession>
<name>A0AAV9VEQ9_9PEZI</name>
<sequence>MDQHTPPRTPPLEGIKVEQSDTERLELDITSHVSDVISTPSASTSAPPVSSSSRHADILRMASSVPSHMLSPKDLLQSGSLERVFRLLQSANGLDKIIRTIQYTTRLLSHIMLVKNLHTPFTATAAKGIRRQFGLTRRLLRAFNNVSQLDATLKLLADSRRRIAADAIGYTLDLVEGLGYLVFGVADTLGYLPEAGISNIPYRNTVDTLAFHFWLYALVASIVGGVLKTCRLRQRIVKYRAIFPAASPVSTAAAIESSGTESSSSAATTKEVQVVNATQDMPPTPPDSPITSAQVSVADAANGAVKALKEQQLNIELNIVGSLADIVFPLAALKVPVFSTLSDGPLGFAGCISSAVGLIKAWRATAQV</sequence>
<evidence type="ECO:0000313" key="7">
    <source>
        <dbReference type="EMBL" id="KAK6359659.1"/>
    </source>
</evidence>
<keyword evidence="8" id="KW-1185">Reference proteome</keyword>